<evidence type="ECO:0000259" key="2">
    <source>
        <dbReference type="Pfam" id="PF00975"/>
    </source>
</evidence>
<accession>Q211N0</accession>
<dbReference type="eggNOG" id="COG3208">
    <property type="taxonomic scope" value="Bacteria"/>
</dbReference>
<dbReference type="RefSeq" id="WP_011473794.1">
    <property type="nucleotide sequence ID" value="NC_007925.1"/>
</dbReference>
<organism evidence="3">
    <name type="scientific">Rhodopseudomonas palustris (strain BisB18)</name>
    <dbReference type="NCBI Taxonomy" id="316056"/>
    <lineage>
        <taxon>Bacteria</taxon>
        <taxon>Pseudomonadati</taxon>
        <taxon>Pseudomonadota</taxon>
        <taxon>Alphaproteobacteria</taxon>
        <taxon>Hyphomicrobiales</taxon>
        <taxon>Nitrobacteraceae</taxon>
        <taxon>Rhodopseudomonas</taxon>
    </lineage>
</organism>
<sequence length="285" mass="30051">MTAFLSRSRIETEQALAAAEILRWVRRIPGAPVVICFPHAGGTVLSCMGLAAALPDDLSIATVVLPRRDVGVAVADARGMGGAVAEAIALALGDQTAGLTLLGNSFGALLAFETAVALERLEAHAAQRLHLVVSGFRSPSRPPCDAPLHRLPRARLLAELRECFGAVGPDLGDLLGEAQEAELRADIEACETYRLGTTPQLRCALSVIRLLADPSVSDEECRAWREICAGPVRFRALKSGHFPWTGATAAFADLVTELIVVARSVSAVPEPALAGRSIIQSAQKP</sequence>
<evidence type="ECO:0000256" key="1">
    <source>
        <dbReference type="ARBA" id="ARBA00007169"/>
    </source>
</evidence>
<dbReference type="HOGENOM" id="CLU_1049185_0_0_5"/>
<reference evidence="3" key="1">
    <citation type="submission" date="2006-03" db="EMBL/GenBank/DDBJ databases">
        <title>Complete sequence of Rhodopseudomonas palustris BisB18.</title>
        <authorList>
            <consortium name="US DOE Joint Genome Institute"/>
            <person name="Copeland A."/>
            <person name="Lucas S."/>
            <person name="Lapidus A."/>
            <person name="Barry K."/>
            <person name="Detter J.C."/>
            <person name="Glavina del Rio T."/>
            <person name="Hammon N."/>
            <person name="Israni S."/>
            <person name="Dalin E."/>
            <person name="Tice H."/>
            <person name="Pitluck S."/>
            <person name="Chain P."/>
            <person name="Malfatti S."/>
            <person name="Shin M."/>
            <person name="Vergez L."/>
            <person name="Schmutz J."/>
            <person name="Larimer F."/>
            <person name="Land M."/>
            <person name="Hauser L."/>
            <person name="Pelletier D.A."/>
            <person name="Kyrpides N."/>
            <person name="Anderson I."/>
            <person name="Oda Y."/>
            <person name="Harwood C.S."/>
            <person name="Richardson P."/>
        </authorList>
    </citation>
    <scope>NUCLEOTIDE SEQUENCE [LARGE SCALE GENOMIC DNA]</scope>
    <source>
        <strain evidence="3">BisB18</strain>
    </source>
</reference>
<dbReference type="GO" id="GO:0008610">
    <property type="term" value="P:lipid biosynthetic process"/>
    <property type="evidence" value="ECO:0007669"/>
    <property type="project" value="TreeGrafter"/>
</dbReference>
<dbReference type="KEGG" id="rpc:RPC_3365"/>
<dbReference type="PANTHER" id="PTHR11487">
    <property type="entry name" value="THIOESTERASE"/>
    <property type="match status" value="1"/>
</dbReference>
<dbReference type="InterPro" id="IPR012223">
    <property type="entry name" value="TEII"/>
</dbReference>
<feature type="domain" description="Thioesterase" evidence="2">
    <location>
        <begin position="34"/>
        <end position="245"/>
    </location>
</feature>
<evidence type="ECO:0000313" key="3">
    <source>
        <dbReference type="EMBL" id="ABD88906.1"/>
    </source>
</evidence>
<dbReference type="ESTHER" id="rhopb-q211n0">
    <property type="family name" value="Thioesterase"/>
</dbReference>
<comment type="similarity">
    <text evidence="1">Belongs to the thioesterase family.</text>
</comment>
<dbReference type="Gene3D" id="3.40.50.1820">
    <property type="entry name" value="alpha/beta hydrolase"/>
    <property type="match status" value="1"/>
</dbReference>
<dbReference type="AlphaFoldDB" id="Q211N0"/>
<dbReference type="InterPro" id="IPR029058">
    <property type="entry name" value="AB_hydrolase_fold"/>
</dbReference>
<gene>
    <name evidence="3" type="ordered locus">RPC_3365</name>
</gene>
<dbReference type="EMBL" id="CP000301">
    <property type="protein sequence ID" value="ABD88906.1"/>
    <property type="molecule type" value="Genomic_DNA"/>
</dbReference>
<dbReference type="Pfam" id="PF00975">
    <property type="entry name" value="Thioesterase"/>
    <property type="match status" value="1"/>
</dbReference>
<proteinExistence type="inferred from homology"/>
<name>Q211N0_RHOPB</name>
<dbReference type="SUPFAM" id="SSF53474">
    <property type="entry name" value="alpha/beta-Hydrolases"/>
    <property type="match status" value="1"/>
</dbReference>
<dbReference type="InterPro" id="IPR001031">
    <property type="entry name" value="Thioesterase"/>
</dbReference>
<protein>
    <submittedName>
        <fullName evidence="3">Thioesterase</fullName>
    </submittedName>
</protein>
<dbReference type="PANTHER" id="PTHR11487:SF0">
    <property type="entry name" value="S-ACYL FATTY ACID SYNTHASE THIOESTERASE, MEDIUM CHAIN"/>
    <property type="match status" value="1"/>
</dbReference>
<dbReference type="STRING" id="316056.RPC_3365"/>